<dbReference type="PROSITE" id="PS50885">
    <property type="entry name" value="HAMP"/>
    <property type="match status" value="5"/>
</dbReference>
<dbReference type="FunFam" id="1.10.287.950:FF:000001">
    <property type="entry name" value="Methyl-accepting chemotaxis sensory transducer"/>
    <property type="match status" value="1"/>
</dbReference>
<keyword evidence="2" id="KW-0145">Chemotaxis</keyword>
<dbReference type="GO" id="GO:0006935">
    <property type="term" value="P:chemotaxis"/>
    <property type="evidence" value="ECO:0007669"/>
    <property type="project" value="UniProtKB-KW"/>
</dbReference>
<feature type="domain" description="HAMP" evidence="7">
    <location>
        <begin position="747"/>
        <end position="797"/>
    </location>
</feature>
<dbReference type="Gene3D" id="1.20.120.1530">
    <property type="match status" value="5"/>
</dbReference>
<dbReference type="SMART" id="SM00304">
    <property type="entry name" value="HAMP"/>
    <property type="match status" value="6"/>
</dbReference>
<dbReference type="InterPro" id="IPR003660">
    <property type="entry name" value="HAMP_dom"/>
</dbReference>
<keyword evidence="4" id="KW-0807">Transducer</keyword>
<evidence type="ECO:0000259" key="7">
    <source>
        <dbReference type="PROSITE" id="PS50885"/>
    </source>
</evidence>
<evidence type="ECO:0000256" key="1">
    <source>
        <dbReference type="ARBA" id="ARBA00004370"/>
    </source>
</evidence>
<feature type="domain" description="HAMP" evidence="7">
    <location>
        <begin position="355"/>
        <end position="407"/>
    </location>
</feature>
<dbReference type="Gene3D" id="1.10.287.950">
    <property type="entry name" value="Methyl-accepting chemotaxis protein"/>
    <property type="match status" value="1"/>
</dbReference>
<dbReference type="GO" id="GO:0007165">
    <property type="term" value="P:signal transduction"/>
    <property type="evidence" value="ECO:0007669"/>
    <property type="project" value="UniProtKB-KW"/>
</dbReference>
<feature type="domain" description="HAMP" evidence="7">
    <location>
        <begin position="966"/>
        <end position="1018"/>
    </location>
</feature>
<organism evidence="8 9">
    <name type="scientific">Desulfonema magnum</name>
    <dbReference type="NCBI Taxonomy" id="45655"/>
    <lineage>
        <taxon>Bacteria</taxon>
        <taxon>Pseudomonadati</taxon>
        <taxon>Thermodesulfobacteriota</taxon>
        <taxon>Desulfobacteria</taxon>
        <taxon>Desulfobacterales</taxon>
        <taxon>Desulfococcaceae</taxon>
        <taxon>Desulfonema</taxon>
    </lineage>
</organism>
<evidence type="ECO:0000259" key="6">
    <source>
        <dbReference type="PROSITE" id="PS50111"/>
    </source>
</evidence>
<protein>
    <submittedName>
        <fullName evidence="8">Methyl-accepting chemotaxis protein signailling domain-containing protein, HAMP domain-containing</fullName>
    </submittedName>
</protein>
<dbReference type="Gene3D" id="3.30.450.20">
    <property type="entry name" value="PAS domain"/>
    <property type="match status" value="2"/>
</dbReference>
<dbReference type="Pfam" id="PF18947">
    <property type="entry name" value="HAMP_2"/>
    <property type="match status" value="5"/>
</dbReference>
<feature type="domain" description="HAMP" evidence="7">
    <location>
        <begin position="836"/>
        <end position="888"/>
    </location>
</feature>
<dbReference type="PANTHER" id="PTHR43531:SF11">
    <property type="entry name" value="METHYL-ACCEPTING CHEMOTAXIS PROTEIN 3"/>
    <property type="match status" value="1"/>
</dbReference>
<dbReference type="PROSITE" id="PS50111">
    <property type="entry name" value="CHEMOTAXIS_TRANSDUC_2"/>
    <property type="match status" value="1"/>
</dbReference>
<reference evidence="8" key="1">
    <citation type="journal article" date="2021" name="Microb. Physiol.">
        <title>Proteogenomic Insights into the Physiology of Marine, Sulfate-Reducing, Filamentous Desulfonema limicola and Desulfonema magnum.</title>
        <authorList>
            <person name="Schnaars V."/>
            <person name="Wohlbrand L."/>
            <person name="Scheve S."/>
            <person name="Hinrichs C."/>
            <person name="Reinhardt R."/>
            <person name="Rabus R."/>
        </authorList>
    </citation>
    <scope>NUCLEOTIDE SEQUENCE</scope>
    <source>
        <strain evidence="8">4be13</strain>
    </source>
</reference>
<dbReference type="InterPro" id="IPR051310">
    <property type="entry name" value="MCP_chemotaxis"/>
</dbReference>
<dbReference type="InterPro" id="IPR004089">
    <property type="entry name" value="MCPsignal_dom"/>
</dbReference>
<feature type="domain" description="Methyl-accepting transducer" evidence="6">
    <location>
        <begin position="1023"/>
        <end position="1238"/>
    </location>
</feature>
<dbReference type="Proteomes" id="UP000663722">
    <property type="component" value="Chromosome"/>
</dbReference>
<dbReference type="GO" id="GO:0004888">
    <property type="term" value="F:transmembrane signaling receptor activity"/>
    <property type="evidence" value="ECO:0007669"/>
    <property type="project" value="TreeGrafter"/>
</dbReference>
<dbReference type="PANTHER" id="PTHR43531">
    <property type="entry name" value="PROTEIN ICFG"/>
    <property type="match status" value="1"/>
</dbReference>
<evidence type="ECO:0000256" key="4">
    <source>
        <dbReference type="PROSITE-ProRule" id="PRU00284"/>
    </source>
</evidence>
<gene>
    <name evidence="8" type="ORF">dnm_063680</name>
</gene>
<keyword evidence="9" id="KW-1185">Reference proteome</keyword>
<keyword evidence="5" id="KW-0472">Membrane</keyword>
<dbReference type="Pfam" id="PF00672">
    <property type="entry name" value="HAMP"/>
    <property type="match status" value="1"/>
</dbReference>
<evidence type="ECO:0000313" key="9">
    <source>
        <dbReference type="Proteomes" id="UP000663722"/>
    </source>
</evidence>
<evidence type="ECO:0000256" key="5">
    <source>
        <dbReference type="SAM" id="Phobius"/>
    </source>
</evidence>
<name>A0A975BRD8_9BACT</name>
<dbReference type="EMBL" id="CP061800">
    <property type="protein sequence ID" value="QTA90307.1"/>
    <property type="molecule type" value="Genomic_DNA"/>
</dbReference>
<dbReference type="SUPFAM" id="SSF158472">
    <property type="entry name" value="HAMP domain-like"/>
    <property type="match status" value="1"/>
</dbReference>
<feature type="domain" description="HAMP" evidence="7">
    <location>
        <begin position="617"/>
        <end position="667"/>
    </location>
</feature>
<evidence type="ECO:0000256" key="2">
    <source>
        <dbReference type="ARBA" id="ARBA00022500"/>
    </source>
</evidence>
<dbReference type="KEGG" id="dmm:dnm_063680"/>
<dbReference type="GO" id="GO:0005886">
    <property type="term" value="C:plasma membrane"/>
    <property type="evidence" value="ECO:0007669"/>
    <property type="project" value="TreeGrafter"/>
</dbReference>
<evidence type="ECO:0000313" key="8">
    <source>
        <dbReference type="EMBL" id="QTA90307.1"/>
    </source>
</evidence>
<dbReference type="Pfam" id="PF00015">
    <property type="entry name" value="MCPsignal"/>
    <property type="match status" value="1"/>
</dbReference>
<dbReference type="RefSeq" id="WP_207678565.1">
    <property type="nucleotide sequence ID" value="NZ_CP061800.1"/>
</dbReference>
<dbReference type="CDD" id="cd06225">
    <property type="entry name" value="HAMP"/>
    <property type="match status" value="1"/>
</dbReference>
<comment type="similarity">
    <text evidence="3">Belongs to the methyl-accepting chemotaxis (MCP) protein family.</text>
</comment>
<dbReference type="CDD" id="cd12913">
    <property type="entry name" value="PDC1_MCP_like"/>
    <property type="match status" value="1"/>
</dbReference>
<keyword evidence="5" id="KW-1133">Transmembrane helix</keyword>
<dbReference type="CDD" id="cd11386">
    <property type="entry name" value="MCP_signal"/>
    <property type="match status" value="1"/>
</dbReference>
<feature type="transmembrane region" description="Helical" evidence="5">
    <location>
        <begin position="331"/>
        <end position="353"/>
    </location>
</feature>
<accession>A0A975BRD8</accession>
<dbReference type="SMART" id="SM00283">
    <property type="entry name" value="MA"/>
    <property type="match status" value="1"/>
</dbReference>
<comment type="subcellular location">
    <subcellularLocation>
        <location evidence="1">Membrane</location>
    </subcellularLocation>
</comment>
<proteinExistence type="inferred from homology"/>
<feature type="transmembrane region" description="Helical" evidence="5">
    <location>
        <begin position="9"/>
        <end position="30"/>
    </location>
</feature>
<dbReference type="SUPFAM" id="SSF58104">
    <property type="entry name" value="Methyl-accepting chemotaxis protein (MCP) signaling domain"/>
    <property type="match status" value="2"/>
</dbReference>
<evidence type="ECO:0000256" key="3">
    <source>
        <dbReference type="ARBA" id="ARBA00029447"/>
    </source>
</evidence>
<dbReference type="Pfam" id="PF22673">
    <property type="entry name" value="MCP-like_PDC_1"/>
    <property type="match status" value="1"/>
</dbReference>
<sequence length="1321" mass="145371">MKRSLQMKLAFWAGICLLGTASVIIIYFAMEIKTRAKADREKAIRDAQYYVEAIAKQHANAIRGSLQKGLDTAHTLAQMLSGIKFEEFGGELGREEMNAILKIVLAQNPQFAAVYTGWEPGAFDPLDQGYANEEGHDETGRYIPYWYRNENREIVVTPLKNYDNEETGDYYLVPRKTKNEYIADPFMSNVQGYPALITSLVVPIILNEVFYGIVGIDMRLDMLNELVDDVKKLYDGTAEIFVFSHNGTLAAATGKSELAGKHIKELRENWEKDAAHIRENETITEERPGSLAVFTPVEIGKTKTPWSVNILIPEEKITWAADKEMSKAFRAMWQSVGISFFCVAAALVFLWFVTREITRPVTAIVDMANAIAKGDFSKETEIRQKDEIGMLANAFRNMKDTISSVLKEINGLIQAVQEGRLDIRGNTKAFEGGWRDLMVGANNVIDAFVAPINMTADAIDCISKGDIPEKITEAYKGDFNEMKNNLNMLIEAMNDITRIAEEIAAGTLMADVRERSENDRLMRAMNTMINSLKAVSGEMGELIRAVRKGKLNTRGKADAFSGGWQELIVGINDLTDAFAAPIYMVSISLEQIAKGDIPQKVPEKYEGDFNEIKNSLDMLIDAMNETTRIAEEVASGNLTADVTERSENDRLMKALNSMIRKINAVSGEMNEVTRAIQEGRLGTRGNTKEFSGGWQELVLGMNSMIDAFVVPISMTATCLEKVSAGDIPERITGEYKGDFNKIKSNLNMLIDAMNDITRIAEAIAGGNLKLDVRERSAQDRLMNALRMMTERLNAILEETEGLIHSVREGNLRTRGHEQAFEGGWRTLVDGINSLIEAFVVPINVTAESVDRIARGDIPEKITEEYRGDFDRIRNNINTLISNLKGTVQVAEKIAEGDLSAEVNILSEKDVLGKSLMKMVSTIKNIVGNINELTDATLEGRLDARGDADRFGGEYAKIIKGVNDTLDAVVGPLKTAAGYVDRISGGDIPERITDEYRGDFDEIRNNLNMMIENLGNFATDVQNAANQVATGSGQLASGAEQVSQGTSQQAASIEEISASMEEMDSMVGQNADNARETASIAMKTAQDAEEGGKALDETVRAMRTISERIGIIEDIARQTNMLALNAAIEAARAGEQGRGFAVVAAEVRKLAERSQKAAKSINSLSVSNLEIAENAGRLLGEMVSGIQKTAELIQEISVSGTEQAGGIAQVNKAIQQLDHVIQENAASIEEMASASRDFSSQAEHLLKSASFFRISNAETEKRKKNSEPAKRIKTESSRKIIMTAEPKKTLFVKADHTENAKKGTTGTVLLVDELDDSSFEQY</sequence>
<keyword evidence="5" id="KW-0812">Transmembrane</keyword>